<protein>
    <recommendedName>
        <fullName evidence="5">Transmembrane protein</fullName>
    </recommendedName>
</protein>
<evidence type="ECO:0008006" key="5">
    <source>
        <dbReference type="Google" id="ProtNLM"/>
    </source>
</evidence>
<evidence type="ECO:0000256" key="1">
    <source>
        <dbReference type="SAM" id="MobiDB-lite"/>
    </source>
</evidence>
<feature type="transmembrane region" description="Helical" evidence="2">
    <location>
        <begin position="12"/>
        <end position="33"/>
    </location>
</feature>
<name>A0A7I8BMQ8_9BURK</name>
<reference evidence="3 4" key="1">
    <citation type="journal article" date="2020" name="Genes (Basel)">
        <title>Genomic Comparison of Insect Gut Symbionts from Divergent Burkholderia Subclades.</title>
        <authorList>
            <person name="Takeshita K."/>
            <person name="Kikuchi Y."/>
        </authorList>
    </citation>
    <scope>NUCLEOTIDE SEQUENCE [LARGE SCALE GENOMIC DNA]</scope>
    <source>
        <strain evidence="3 4">PGU16</strain>
    </source>
</reference>
<dbReference type="Proteomes" id="UP000510888">
    <property type="component" value="Chromosome 1"/>
</dbReference>
<dbReference type="AlphaFoldDB" id="A0A7I8BMQ8"/>
<gene>
    <name evidence="3" type="ORF">PPGU16_28400</name>
</gene>
<proteinExistence type="predicted"/>
<feature type="region of interest" description="Disordered" evidence="1">
    <location>
        <begin position="36"/>
        <end position="57"/>
    </location>
</feature>
<dbReference type="KEGG" id="plad:PPGU16_28400"/>
<keyword evidence="4" id="KW-1185">Reference proteome</keyword>
<dbReference type="EMBL" id="AP023174">
    <property type="protein sequence ID" value="BCF89773.1"/>
    <property type="molecule type" value="Genomic_DNA"/>
</dbReference>
<evidence type="ECO:0000313" key="4">
    <source>
        <dbReference type="Proteomes" id="UP000510888"/>
    </source>
</evidence>
<dbReference type="RefSeq" id="WP_180720567.1">
    <property type="nucleotide sequence ID" value="NZ_AP023174.1"/>
</dbReference>
<evidence type="ECO:0000313" key="3">
    <source>
        <dbReference type="EMBL" id="BCF89773.1"/>
    </source>
</evidence>
<evidence type="ECO:0000256" key="2">
    <source>
        <dbReference type="SAM" id="Phobius"/>
    </source>
</evidence>
<accession>A0A7I8BMQ8</accession>
<keyword evidence="2" id="KW-0472">Membrane</keyword>
<keyword evidence="2" id="KW-1133">Transmembrane helix</keyword>
<keyword evidence="2" id="KW-0812">Transmembrane</keyword>
<sequence length="57" mass="6528">MSDLLDEYPMLIFALEALLALSLLIFIVVWTASGKKKNAARQRQDAKQVPSRQEPRR</sequence>
<organism evidence="3 4">
    <name type="scientific">Paraburkholderia largidicola</name>
    <dbReference type="NCBI Taxonomy" id="3014751"/>
    <lineage>
        <taxon>Bacteria</taxon>
        <taxon>Pseudomonadati</taxon>
        <taxon>Pseudomonadota</taxon>
        <taxon>Betaproteobacteria</taxon>
        <taxon>Burkholderiales</taxon>
        <taxon>Burkholderiaceae</taxon>
        <taxon>Paraburkholderia</taxon>
    </lineage>
</organism>